<accession>A0A1M6QKI3</accession>
<dbReference type="Pfam" id="PF05816">
    <property type="entry name" value="TelA"/>
    <property type="match status" value="1"/>
</dbReference>
<dbReference type="PIRSF" id="PIRSF026508">
    <property type="entry name" value="TelA"/>
    <property type="match status" value="1"/>
</dbReference>
<feature type="coiled-coil region" evidence="2">
    <location>
        <begin position="134"/>
        <end position="161"/>
    </location>
</feature>
<keyword evidence="2" id="KW-0175">Coiled coil</keyword>
<dbReference type="STRING" id="1121266.SAMN02745883_01537"/>
<dbReference type="EMBL" id="FRAJ01000011">
    <property type="protein sequence ID" value="SHK20675.1"/>
    <property type="molecule type" value="Genomic_DNA"/>
</dbReference>
<dbReference type="RefSeq" id="WP_072967218.1">
    <property type="nucleotide sequence ID" value="NZ_FRAJ01000011.1"/>
</dbReference>
<name>A0A1M6QKI3_9FIRM</name>
<organism evidence="3 4">
    <name type="scientific">Caminicella sporogenes DSM 14501</name>
    <dbReference type="NCBI Taxonomy" id="1121266"/>
    <lineage>
        <taxon>Bacteria</taxon>
        <taxon>Bacillati</taxon>
        <taxon>Bacillota</taxon>
        <taxon>Clostridia</taxon>
        <taxon>Peptostreptococcales</taxon>
        <taxon>Caminicellaceae</taxon>
        <taxon>Caminicella</taxon>
    </lineage>
</organism>
<protein>
    <submittedName>
        <fullName evidence="3">Uncharacterized conserved protein YaaN involved in tellurite resistance</fullName>
    </submittedName>
</protein>
<gene>
    <name evidence="3" type="ORF">SAMN02745883_01537</name>
</gene>
<dbReference type="AlphaFoldDB" id="A0A1M6QKI3"/>
<evidence type="ECO:0000313" key="3">
    <source>
        <dbReference type="EMBL" id="SHK20675.1"/>
    </source>
</evidence>
<dbReference type="Proteomes" id="UP000184082">
    <property type="component" value="Unassembled WGS sequence"/>
</dbReference>
<sequence length="370" mass="42815">MNNNLNDTINNNQQEESLSLEKVTNEIATKVQNSPEVIAISKQIDINNAESIMNFGQQTAQEISKFADEILHAIETSSVEDSGALITQLNKIMEKFDIKDFEEKKPSFFQKLLKKTKNSIDHLFKKYHTMGSEIDKIYVQLKQYEAEIKETNNMLNEMFEKNMEYYEMLEKYIQAGNLVLNELKTKFIPELERRASQSNEQIDQINLSNGYQLIEMLEQRIYDLELAKNVALQTMPQIKLIQKGNYNLIRKINSAFIVTIPIFKQSLTQAITLKRQSIQAKAMAALDEKTNELLLRNAQNTALQSKLISKLSSGGAIQLETLEKTWETIMQGIDETRQIQEEMRQKRIEGTKRLHELQNEFHSKTKLLKS</sequence>
<dbReference type="InterPro" id="IPR008863">
    <property type="entry name" value="Toxic_anion-R_TelA"/>
</dbReference>
<dbReference type="PANTHER" id="PTHR38432">
    <property type="entry name" value="TELA-LIKE PROTEIN SAOUHSC_01408"/>
    <property type="match status" value="1"/>
</dbReference>
<reference evidence="3 4" key="1">
    <citation type="submission" date="2016-11" db="EMBL/GenBank/DDBJ databases">
        <authorList>
            <person name="Jaros S."/>
            <person name="Januszkiewicz K."/>
            <person name="Wedrychowicz H."/>
        </authorList>
    </citation>
    <scope>NUCLEOTIDE SEQUENCE [LARGE SCALE GENOMIC DNA]</scope>
    <source>
        <strain evidence="3 4">DSM 14501</strain>
    </source>
</reference>
<evidence type="ECO:0000256" key="2">
    <source>
        <dbReference type="SAM" id="Coils"/>
    </source>
</evidence>
<keyword evidence="4" id="KW-1185">Reference proteome</keyword>
<proteinExistence type="inferred from homology"/>
<dbReference type="PANTHER" id="PTHR38432:SF2">
    <property type="entry name" value="TELLURITE RESISTANCE PROTEIN"/>
    <property type="match status" value="1"/>
</dbReference>
<evidence type="ECO:0000313" key="4">
    <source>
        <dbReference type="Proteomes" id="UP000184082"/>
    </source>
</evidence>
<comment type="similarity">
    <text evidence="1">Belongs to the TelA family.</text>
</comment>
<evidence type="ECO:0000256" key="1">
    <source>
        <dbReference type="PIRNR" id="PIRNR026508"/>
    </source>
</evidence>